<accession>A0A0G4G5X4</accession>
<dbReference type="VEuPathDB" id="CryptoDB:Cvel_4212"/>
<sequence length="149" mass="17183">MGSSPSSLVEQKGEMKISFKYWGHFNDSHDMKRIQYTASGQVVMKEVMPEVFREKGFSADEWFAMVSEWKEMSDSAFGRGTGTCVSQHIPLVSICMYIRIKSDQFEADLESWQRHFNSQYGSRGMTVSFEHVETGSSKQYVMTFKRTDI</sequence>
<dbReference type="AlphaFoldDB" id="A0A0G4G5X4"/>
<reference evidence="1" key="1">
    <citation type="submission" date="2014-11" db="EMBL/GenBank/DDBJ databases">
        <authorList>
            <person name="Otto D Thomas"/>
            <person name="Naeem Raeece"/>
        </authorList>
    </citation>
    <scope>NUCLEOTIDE SEQUENCE</scope>
</reference>
<evidence type="ECO:0000313" key="1">
    <source>
        <dbReference type="EMBL" id="CEM23897.1"/>
    </source>
</evidence>
<dbReference type="EMBL" id="CDMZ01000915">
    <property type="protein sequence ID" value="CEM23897.1"/>
    <property type="molecule type" value="Genomic_DNA"/>
</dbReference>
<proteinExistence type="predicted"/>
<gene>
    <name evidence="1" type="ORF">Cvel_4212</name>
</gene>
<protein>
    <submittedName>
        <fullName evidence="1">Uncharacterized protein</fullName>
    </submittedName>
</protein>
<name>A0A0G4G5X4_9ALVE</name>
<organism evidence="1">
    <name type="scientific">Chromera velia CCMP2878</name>
    <dbReference type="NCBI Taxonomy" id="1169474"/>
    <lineage>
        <taxon>Eukaryota</taxon>
        <taxon>Sar</taxon>
        <taxon>Alveolata</taxon>
        <taxon>Colpodellida</taxon>
        <taxon>Chromeraceae</taxon>
        <taxon>Chromera</taxon>
    </lineage>
</organism>